<dbReference type="Pfam" id="PF01263">
    <property type="entry name" value="Aldose_epim"/>
    <property type="match status" value="1"/>
</dbReference>
<comment type="function">
    <text evidence="14">Mutarotase that catalyzes the interconversion of beta-D-galactose and alpha-D-galactose during galactose metabolism. Beta-D-galactose is metabolized in the liver into glucose 1-phosphate, the primary metabolic fuel, by the action of four enzymes that constitute the Leloir pathway: GALM, GALK1 (galactokinase), GALT (galactose-1-phosphate uridylyltransferase) and GALE (UDP-galactose-4'-epimerase). Involved in the maintenance of the equilibrium between the beta- and alpha-anomers of galactose, therefore ensuring a sufficient supply of the alpha-anomer for GALK1. Also active on D-glucose although shows a preference for galactose over glucose.</text>
</comment>
<comment type="similarity">
    <text evidence="5">Belongs to the aldose epimerase family.</text>
</comment>
<sequence>MRTMSVLPADKKCGKHGWRYRRDVDTLIILKLSMLFFSLNGNNVSSENIGGEVTKNLTLSLCRSNSNTTYSGVMDEAGDSSGVELVEDGFGFLVVEGQDGNTCSEIVRRFTMTNQNGMTVQIITYGGIITSIQVPDRNGEVDDVVLGFDSMLGYLGEKNPYFGAIVGRVANRIRDGKFKIGNQEYKTTQNRGGLTLHGGLKGFDKKLWESHVQGSKLTLSYLSSDGEEGFPGTLLTHVTYQLTPLNELIVEVKATTTKPTPVNIAGHSYFNLAGHSSGSEGLLQHHVSINADQYTVTDYSSVPTGEIKDVLGTHMDLRVPRLLKEVLPLIPGLGFDNNFCVKKAAEGEMNFVASVKHPGTGRVLDVFSNQPGVQFYTANYLPDPNASEDEKLRGKEGVPYEKWGGLCLETQNYPDAVNNPNFPDSILIPGKEYFHRFVYRFGISD</sequence>
<keyword evidence="16" id="KW-1185">Reference proteome</keyword>
<dbReference type="SUPFAM" id="SSF74650">
    <property type="entry name" value="Galactose mutarotase-like"/>
    <property type="match status" value="1"/>
</dbReference>
<dbReference type="EC" id="5.1.3.3" evidence="7"/>
<comment type="catalytic activity">
    <reaction evidence="2">
        <text>alpha-D-galactose = beta-D-galactose</text>
        <dbReference type="Rhea" id="RHEA:28675"/>
        <dbReference type="ChEBI" id="CHEBI:27667"/>
        <dbReference type="ChEBI" id="CHEBI:28061"/>
        <dbReference type="EC" id="5.1.3.3"/>
    </reaction>
    <physiologicalReaction direction="right-to-left" evidence="2">
        <dbReference type="Rhea" id="RHEA:28677"/>
    </physiologicalReaction>
</comment>
<reference evidence="15 16" key="1">
    <citation type="submission" date="2024-03" db="EMBL/GenBank/DDBJ databases">
        <title>The genome assembly and annotation of the cricket Gryllus longicercus Weissman &amp; Gray.</title>
        <authorList>
            <person name="Szrajer S."/>
            <person name="Gray D."/>
            <person name="Ylla G."/>
        </authorList>
    </citation>
    <scope>NUCLEOTIDE SEQUENCE [LARGE SCALE GENOMIC DNA]</scope>
    <source>
        <strain evidence="15">DAG 2021-001</strain>
        <tissue evidence="15">Whole body minus gut</tissue>
    </source>
</reference>
<evidence type="ECO:0000256" key="10">
    <source>
        <dbReference type="ARBA" id="ARBA00022553"/>
    </source>
</evidence>
<dbReference type="NCBIfam" id="NF008277">
    <property type="entry name" value="PRK11055.1"/>
    <property type="match status" value="1"/>
</dbReference>
<dbReference type="Proteomes" id="UP001378592">
    <property type="component" value="Unassembled WGS sequence"/>
</dbReference>
<comment type="catalytic activity">
    <reaction evidence="1">
        <text>alpha-D-glucose = beta-D-glucose</text>
        <dbReference type="Rhea" id="RHEA:10264"/>
        <dbReference type="ChEBI" id="CHEBI:15903"/>
        <dbReference type="ChEBI" id="CHEBI:17925"/>
        <dbReference type="EC" id="5.1.3.3"/>
    </reaction>
</comment>
<dbReference type="InterPro" id="IPR014718">
    <property type="entry name" value="GH-type_carb-bd"/>
</dbReference>
<evidence type="ECO:0000256" key="2">
    <source>
        <dbReference type="ARBA" id="ARBA00001712"/>
    </source>
</evidence>
<dbReference type="CDD" id="cd09019">
    <property type="entry name" value="galactose_mutarotase_like"/>
    <property type="match status" value="1"/>
</dbReference>
<evidence type="ECO:0000256" key="3">
    <source>
        <dbReference type="ARBA" id="ARBA00004496"/>
    </source>
</evidence>
<dbReference type="FunFam" id="2.70.98.10:FF:000003">
    <property type="entry name" value="Aldose 1-epimerase"/>
    <property type="match status" value="1"/>
</dbReference>
<evidence type="ECO:0000256" key="7">
    <source>
        <dbReference type="ARBA" id="ARBA00013185"/>
    </source>
</evidence>
<evidence type="ECO:0000313" key="15">
    <source>
        <dbReference type="EMBL" id="KAK7794062.1"/>
    </source>
</evidence>
<keyword evidence="11" id="KW-0413">Isomerase</keyword>
<evidence type="ECO:0000313" key="16">
    <source>
        <dbReference type="Proteomes" id="UP001378592"/>
    </source>
</evidence>
<dbReference type="GO" id="GO:0005737">
    <property type="term" value="C:cytoplasm"/>
    <property type="evidence" value="ECO:0007669"/>
    <property type="project" value="UniProtKB-SubCell"/>
</dbReference>
<dbReference type="InterPro" id="IPR008183">
    <property type="entry name" value="Aldose_1/G6P_1-epimerase"/>
</dbReference>
<organism evidence="15 16">
    <name type="scientific">Gryllus longicercus</name>
    <dbReference type="NCBI Taxonomy" id="2509291"/>
    <lineage>
        <taxon>Eukaryota</taxon>
        <taxon>Metazoa</taxon>
        <taxon>Ecdysozoa</taxon>
        <taxon>Arthropoda</taxon>
        <taxon>Hexapoda</taxon>
        <taxon>Insecta</taxon>
        <taxon>Pterygota</taxon>
        <taxon>Neoptera</taxon>
        <taxon>Polyneoptera</taxon>
        <taxon>Orthoptera</taxon>
        <taxon>Ensifera</taxon>
        <taxon>Gryllidea</taxon>
        <taxon>Grylloidea</taxon>
        <taxon>Gryllidae</taxon>
        <taxon>Gryllinae</taxon>
        <taxon>Gryllus</taxon>
    </lineage>
</organism>
<evidence type="ECO:0000256" key="8">
    <source>
        <dbReference type="ARBA" id="ARBA00021023"/>
    </source>
</evidence>
<comment type="pathway">
    <text evidence="4">Carbohydrate metabolism; galactose metabolism.</text>
</comment>
<evidence type="ECO:0000256" key="9">
    <source>
        <dbReference type="ARBA" id="ARBA00022490"/>
    </source>
</evidence>
<dbReference type="GO" id="GO:0004034">
    <property type="term" value="F:aldose 1-epimerase activity"/>
    <property type="evidence" value="ECO:0007669"/>
    <property type="project" value="UniProtKB-EC"/>
</dbReference>
<gene>
    <name evidence="15" type="ORF">R5R35_001316</name>
</gene>
<keyword evidence="10" id="KW-0597">Phosphoprotein</keyword>
<keyword evidence="9" id="KW-0963">Cytoplasm</keyword>
<protein>
    <recommendedName>
        <fullName evidence="8">Galactose mutarotase</fullName>
        <ecNumber evidence="7">5.1.3.3</ecNumber>
    </recommendedName>
    <alternativeName>
        <fullName evidence="13">Aldose 1-epimerase</fullName>
    </alternativeName>
</protein>
<dbReference type="GO" id="GO:0006006">
    <property type="term" value="P:glucose metabolic process"/>
    <property type="evidence" value="ECO:0007669"/>
    <property type="project" value="TreeGrafter"/>
</dbReference>
<dbReference type="PANTHER" id="PTHR10091:SF0">
    <property type="entry name" value="GALACTOSE MUTAROTASE"/>
    <property type="match status" value="1"/>
</dbReference>
<evidence type="ECO:0000256" key="5">
    <source>
        <dbReference type="ARBA" id="ARBA00006206"/>
    </source>
</evidence>
<comment type="subunit">
    <text evidence="6">Monomer.</text>
</comment>
<proteinExistence type="inferred from homology"/>
<dbReference type="InterPro" id="IPR011013">
    <property type="entry name" value="Gal_mutarotase_sf_dom"/>
</dbReference>
<dbReference type="InterPro" id="IPR047215">
    <property type="entry name" value="Galactose_mutarotase-like"/>
</dbReference>
<dbReference type="AlphaFoldDB" id="A0AAN9YY82"/>
<evidence type="ECO:0000256" key="6">
    <source>
        <dbReference type="ARBA" id="ARBA00011245"/>
    </source>
</evidence>
<evidence type="ECO:0000256" key="11">
    <source>
        <dbReference type="ARBA" id="ARBA00023235"/>
    </source>
</evidence>
<comment type="subcellular location">
    <subcellularLocation>
        <location evidence="3">Cytoplasm</location>
    </subcellularLocation>
</comment>
<evidence type="ECO:0000256" key="13">
    <source>
        <dbReference type="ARBA" id="ARBA00032729"/>
    </source>
</evidence>
<comment type="caution">
    <text evidence="15">The sequence shown here is derived from an EMBL/GenBank/DDBJ whole genome shotgun (WGS) entry which is preliminary data.</text>
</comment>
<accession>A0AAN9YY82</accession>
<dbReference type="EMBL" id="JAZDUA010000349">
    <property type="protein sequence ID" value="KAK7794062.1"/>
    <property type="molecule type" value="Genomic_DNA"/>
</dbReference>
<dbReference type="GO" id="GO:0030246">
    <property type="term" value="F:carbohydrate binding"/>
    <property type="evidence" value="ECO:0007669"/>
    <property type="project" value="InterPro"/>
</dbReference>
<evidence type="ECO:0000256" key="14">
    <source>
        <dbReference type="ARBA" id="ARBA00045743"/>
    </source>
</evidence>
<evidence type="ECO:0000256" key="12">
    <source>
        <dbReference type="ARBA" id="ARBA00023277"/>
    </source>
</evidence>
<evidence type="ECO:0000256" key="4">
    <source>
        <dbReference type="ARBA" id="ARBA00004947"/>
    </source>
</evidence>
<name>A0AAN9YY82_9ORTH</name>
<dbReference type="PANTHER" id="PTHR10091">
    <property type="entry name" value="ALDOSE-1-EPIMERASE"/>
    <property type="match status" value="1"/>
</dbReference>
<evidence type="ECO:0000256" key="1">
    <source>
        <dbReference type="ARBA" id="ARBA00001614"/>
    </source>
</evidence>
<dbReference type="Gene3D" id="2.70.98.10">
    <property type="match status" value="1"/>
</dbReference>
<keyword evidence="12" id="KW-0119">Carbohydrate metabolism</keyword>
<dbReference type="GO" id="GO:0033499">
    <property type="term" value="P:galactose catabolic process via UDP-galactose, Leloir pathway"/>
    <property type="evidence" value="ECO:0007669"/>
    <property type="project" value="TreeGrafter"/>
</dbReference>